<dbReference type="Pfam" id="PF00126">
    <property type="entry name" value="HTH_1"/>
    <property type="match status" value="1"/>
</dbReference>
<evidence type="ECO:0000313" key="6">
    <source>
        <dbReference type="EMBL" id="QHA89689.1"/>
    </source>
</evidence>
<keyword evidence="2" id="KW-0805">Transcription regulation</keyword>
<proteinExistence type="inferred from homology"/>
<dbReference type="Gene3D" id="3.40.190.290">
    <property type="match status" value="1"/>
</dbReference>
<comment type="similarity">
    <text evidence="1">Belongs to the LysR transcriptional regulatory family.</text>
</comment>
<keyword evidence="4" id="KW-0804">Transcription</keyword>
<dbReference type="Pfam" id="PF03466">
    <property type="entry name" value="LysR_substrate"/>
    <property type="match status" value="1"/>
</dbReference>
<organism evidence="6 7">
    <name type="scientific">Serratia rhizosphaerae</name>
    <dbReference type="NCBI Taxonomy" id="2597702"/>
    <lineage>
        <taxon>Bacteria</taxon>
        <taxon>Pseudomonadati</taxon>
        <taxon>Pseudomonadota</taxon>
        <taxon>Gammaproteobacteria</taxon>
        <taxon>Enterobacterales</taxon>
        <taxon>Yersiniaceae</taxon>
        <taxon>Serratia</taxon>
    </lineage>
</organism>
<dbReference type="CDD" id="cd08472">
    <property type="entry name" value="PBP2_CrgA_like_3"/>
    <property type="match status" value="1"/>
</dbReference>
<dbReference type="Proteomes" id="UP000430368">
    <property type="component" value="Chromosome"/>
</dbReference>
<dbReference type="InterPro" id="IPR058163">
    <property type="entry name" value="LysR-type_TF_proteobact-type"/>
</dbReference>
<dbReference type="PANTHER" id="PTHR30537:SF72">
    <property type="entry name" value="LYSR FAMILY TRANSCRIPTIONAL REGULATOR"/>
    <property type="match status" value="1"/>
</dbReference>
<keyword evidence="3" id="KW-0238">DNA-binding</keyword>
<sequence>MRSNIIEYISIFIQVVEQGSFTKAADILQLHRPAVSKAIQQLEDELGVKLIHRTTRKLSITAKGDEFYQHAKHVLAEVDGMMANFSSTLPPRGRLKLDVPLALAHTILIPHLTQFKSLYPDIDVVLVSSDKKNDLIAEGVDCVVRLGELQDSSFISRRLGDIRMATCAAPSYLQRYGRPETLAELEQHRAVNFFSEHSRDVMEWKFIENGEVVSLRPASSMLVDNSDILLSCALAGLGIIQASSDALAPHIASGKLEEILTQYPSVAKPVSVMYPDRRYLSPQVRVFIDWFSEVFAGRSAETDRLLLNE</sequence>
<dbReference type="PROSITE" id="PS50931">
    <property type="entry name" value="HTH_LYSR"/>
    <property type="match status" value="1"/>
</dbReference>
<evidence type="ECO:0000256" key="1">
    <source>
        <dbReference type="ARBA" id="ARBA00009437"/>
    </source>
</evidence>
<dbReference type="SUPFAM" id="SSF46785">
    <property type="entry name" value="Winged helix' DNA-binding domain"/>
    <property type="match status" value="1"/>
</dbReference>
<keyword evidence="7" id="KW-1185">Reference proteome</keyword>
<name>A0ABX6GU18_9GAMM</name>
<dbReference type="InterPro" id="IPR036388">
    <property type="entry name" value="WH-like_DNA-bd_sf"/>
</dbReference>
<evidence type="ECO:0000256" key="3">
    <source>
        <dbReference type="ARBA" id="ARBA00023125"/>
    </source>
</evidence>
<dbReference type="SUPFAM" id="SSF53850">
    <property type="entry name" value="Periplasmic binding protein-like II"/>
    <property type="match status" value="1"/>
</dbReference>
<evidence type="ECO:0000259" key="5">
    <source>
        <dbReference type="PROSITE" id="PS50931"/>
    </source>
</evidence>
<dbReference type="InterPro" id="IPR005119">
    <property type="entry name" value="LysR_subst-bd"/>
</dbReference>
<dbReference type="PANTHER" id="PTHR30537">
    <property type="entry name" value="HTH-TYPE TRANSCRIPTIONAL REGULATOR"/>
    <property type="match status" value="1"/>
</dbReference>
<reference evidence="6 7" key="1">
    <citation type="submission" date="2019-07" db="EMBL/GenBank/DDBJ databases">
        <title>Serratia dokdonensis sp. nov., an elicitor of systemic resistance in Nicotiana Tabacum.</title>
        <authorList>
            <person name="Son J.-S."/>
            <person name="Hwang Y.-J."/>
            <person name="Lee S.-Y."/>
            <person name="Ghim S.-Y."/>
        </authorList>
    </citation>
    <scope>NUCLEOTIDE SEQUENCE [LARGE SCALE GENOMIC DNA]</scope>
    <source>
        <strain evidence="6 7">KUDC3025</strain>
    </source>
</reference>
<dbReference type="InterPro" id="IPR000847">
    <property type="entry name" value="LysR_HTH_N"/>
</dbReference>
<dbReference type="InterPro" id="IPR036390">
    <property type="entry name" value="WH_DNA-bd_sf"/>
</dbReference>
<dbReference type="EMBL" id="CP041764">
    <property type="protein sequence ID" value="QHA89689.1"/>
    <property type="molecule type" value="Genomic_DNA"/>
</dbReference>
<evidence type="ECO:0000256" key="4">
    <source>
        <dbReference type="ARBA" id="ARBA00023163"/>
    </source>
</evidence>
<feature type="domain" description="HTH lysR-type" evidence="5">
    <location>
        <begin position="1"/>
        <end position="61"/>
    </location>
</feature>
<dbReference type="PRINTS" id="PR00039">
    <property type="entry name" value="HTHLYSR"/>
</dbReference>
<evidence type="ECO:0000256" key="2">
    <source>
        <dbReference type="ARBA" id="ARBA00023015"/>
    </source>
</evidence>
<dbReference type="Gene3D" id="1.10.10.10">
    <property type="entry name" value="Winged helix-like DNA-binding domain superfamily/Winged helix DNA-binding domain"/>
    <property type="match status" value="1"/>
</dbReference>
<gene>
    <name evidence="6" type="ORF">FO014_23360</name>
</gene>
<protein>
    <submittedName>
        <fullName evidence="6">LysR family transcriptional regulator</fullName>
    </submittedName>
</protein>
<accession>A0ABX6GU18</accession>
<dbReference type="RefSeq" id="WP_160031238.1">
    <property type="nucleotide sequence ID" value="NZ_CP041764.1"/>
</dbReference>
<evidence type="ECO:0000313" key="7">
    <source>
        <dbReference type="Proteomes" id="UP000430368"/>
    </source>
</evidence>